<dbReference type="InterPro" id="IPR016005">
    <property type="entry name" value="Erg8"/>
</dbReference>
<comment type="caution">
    <text evidence="16">The sequence shown here is derived from an EMBL/GenBank/DDBJ whole genome shotgun (WGS) entry which is preliminary data.</text>
</comment>
<comment type="similarity">
    <text evidence="2">Belongs to the GHMP kinase family. Mevalonate kinase subfamily.</text>
</comment>
<keyword evidence="8" id="KW-0067">ATP-binding</keyword>
<keyword evidence="9" id="KW-0752">Steroid biosynthesis</keyword>
<dbReference type="GO" id="GO:0006696">
    <property type="term" value="P:ergosterol biosynthetic process"/>
    <property type="evidence" value="ECO:0007669"/>
    <property type="project" value="TreeGrafter"/>
</dbReference>
<dbReference type="Gene3D" id="3.30.230.10">
    <property type="match status" value="1"/>
</dbReference>
<dbReference type="GO" id="GO:0010142">
    <property type="term" value="P:farnesyl diphosphate biosynthetic process, mevalonate pathway"/>
    <property type="evidence" value="ECO:0007669"/>
    <property type="project" value="TreeGrafter"/>
</dbReference>
<dbReference type="InterPro" id="IPR020568">
    <property type="entry name" value="Ribosomal_Su5_D2-typ_SF"/>
</dbReference>
<dbReference type="GO" id="GO:0005777">
    <property type="term" value="C:peroxisome"/>
    <property type="evidence" value="ECO:0007669"/>
    <property type="project" value="TreeGrafter"/>
</dbReference>
<evidence type="ECO:0000256" key="4">
    <source>
        <dbReference type="ARBA" id="ARBA00022516"/>
    </source>
</evidence>
<keyword evidence="12" id="KW-1207">Sterol metabolism</keyword>
<feature type="domain" description="GHMP kinase N-terminal" evidence="15">
    <location>
        <begin position="141"/>
        <end position="206"/>
    </location>
</feature>
<evidence type="ECO:0000256" key="6">
    <source>
        <dbReference type="ARBA" id="ARBA00022741"/>
    </source>
</evidence>
<dbReference type="PIRSF" id="PIRSF017288">
    <property type="entry name" value="PMK_GHMP_euk"/>
    <property type="match status" value="1"/>
</dbReference>
<comment type="catalytic activity">
    <reaction evidence="14">
        <text>(R)-5-phosphomevalonate + ATP = (R)-5-diphosphomevalonate + ADP</text>
        <dbReference type="Rhea" id="RHEA:16341"/>
        <dbReference type="ChEBI" id="CHEBI:30616"/>
        <dbReference type="ChEBI" id="CHEBI:57557"/>
        <dbReference type="ChEBI" id="CHEBI:58146"/>
        <dbReference type="ChEBI" id="CHEBI:456216"/>
        <dbReference type="EC" id="2.7.4.2"/>
    </reaction>
    <physiologicalReaction direction="left-to-right" evidence="14">
        <dbReference type="Rhea" id="RHEA:16342"/>
    </physiologicalReaction>
</comment>
<protein>
    <recommendedName>
        <fullName evidence="3">phosphomevalonate kinase</fullName>
        <ecNumber evidence="3">2.7.4.2</ecNumber>
    </recommendedName>
</protein>
<keyword evidence="11" id="KW-0443">Lipid metabolism</keyword>
<evidence type="ECO:0000256" key="2">
    <source>
        <dbReference type="ARBA" id="ARBA00006495"/>
    </source>
</evidence>
<keyword evidence="10" id="KW-0756">Sterol biosynthesis</keyword>
<evidence type="ECO:0000256" key="1">
    <source>
        <dbReference type="ARBA" id="ARBA00005017"/>
    </source>
</evidence>
<reference evidence="16 17" key="1">
    <citation type="submission" date="2018-03" db="EMBL/GenBank/DDBJ databases">
        <title>Genomes of Pezizomycetes fungi and the evolution of truffles.</title>
        <authorList>
            <person name="Murat C."/>
            <person name="Payen T."/>
            <person name="Noel B."/>
            <person name="Kuo A."/>
            <person name="Martin F.M."/>
        </authorList>
    </citation>
    <scope>NUCLEOTIDE SEQUENCE [LARGE SCALE GENOMIC DNA]</scope>
    <source>
        <strain evidence="16">091103-1</strain>
    </source>
</reference>
<sequence>MSVAVSAPGKVLLAGGYLVLDKNYSGLVFGLSARIHTISTISASETGAIVVRSPQFSNATWTYALSSSEGGVFVEQVADKDSSDNTFVQTTIRYVLSYLSLSKILSSEITILADNDYYSQPTSTTPPQRFNNLNVPLSSAHKTGLGSSAALVTSLTACLLQTYSPTPLQPSVSSDLTKIHNLSQAAHCAAQGKVGSGFDVAAAVFGSCVYCRFSPSILQALPEASTPGFSRELREAVDRSWDMGIEMTKIPGGVRVIMGDVDCGSSTPGMVKKVLAWRESEKEAAGKRWDEIERVNRGLIDLLAQLNEGSHESVRKQILDIRKNIRAMGGAAGVPIEPEEQTKLLDAVSTGVPGVLGGVVPGAGGHDAVAFVIKDDEKTVTALKEFLAKWGDGKVKALETR</sequence>
<keyword evidence="6" id="KW-0547">Nucleotide-binding</keyword>
<evidence type="ECO:0000256" key="13">
    <source>
        <dbReference type="ARBA" id="ARBA00023221"/>
    </source>
</evidence>
<evidence type="ECO:0000313" key="16">
    <source>
        <dbReference type="EMBL" id="PWW80019.1"/>
    </source>
</evidence>
<dbReference type="PANTHER" id="PTHR31814:SF2">
    <property type="entry name" value="PHOSPHOMEVALONATE KINASE"/>
    <property type="match status" value="1"/>
</dbReference>
<keyword evidence="5" id="KW-0808">Transferase</keyword>
<dbReference type="OrthoDB" id="10262935at2759"/>
<dbReference type="GO" id="GO:0004631">
    <property type="term" value="F:phosphomevalonate kinase activity"/>
    <property type="evidence" value="ECO:0007669"/>
    <property type="project" value="UniProtKB-EC"/>
</dbReference>
<accession>A0A317T020</accession>
<dbReference type="Proteomes" id="UP000246991">
    <property type="component" value="Unassembled WGS sequence"/>
</dbReference>
<gene>
    <name evidence="16" type="ORF">C7212DRAFT_274614</name>
</gene>
<dbReference type="PANTHER" id="PTHR31814">
    <property type="match status" value="1"/>
</dbReference>
<dbReference type="UniPathway" id="UPA00057">
    <property type="reaction ID" value="UER00099"/>
</dbReference>
<evidence type="ECO:0000256" key="3">
    <source>
        <dbReference type="ARBA" id="ARBA00012958"/>
    </source>
</evidence>
<evidence type="ECO:0000313" key="17">
    <source>
        <dbReference type="Proteomes" id="UP000246991"/>
    </source>
</evidence>
<evidence type="ECO:0000256" key="9">
    <source>
        <dbReference type="ARBA" id="ARBA00022955"/>
    </source>
</evidence>
<name>A0A317T020_9PEZI</name>
<keyword evidence="7 16" id="KW-0418">Kinase</keyword>
<evidence type="ECO:0000256" key="7">
    <source>
        <dbReference type="ARBA" id="ARBA00022777"/>
    </source>
</evidence>
<dbReference type="GO" id="GO:0019287">
    <property type="term" value="P:isopentenyl diphosphate biosynthetic process, mevalonate pathway"/>
    <property type="evidence" value="ECO:0007669"/>
    <property type="project" value="UniProtKB-UniPathway"/>
</dbReference>
<dbReference type="STRING" id="42249.A0A317T020"/>
<evidence type="ECO:0000256" key="12">
    <source>
        <dbReference type="ARBA" id="ARBA00023166"/>
    </source>
</evidence>
<keyword evidence="13" id="KW-0753">Steroid metabolism</keyword>
<dbReference type="InterPro" id="IPR006204">
    <property type="entry name" value="GHMP_kinase_N_dom"/>
</dbReference>
<dbReference type="AlphaFoldDB" id="A0A317T020"/>
<comment type="pathway">
    <text evidence="1">Isoprenoid biosynthesis; isopentenyl diphosphate biosynthesis via mevalonate pathway; isopentenyl diphosphate from (R)-mevalonate: step 2/3.</text>
</comment>
<evidence type="ECO:0000256" key="14">
    <source>
        <dbReference type="ARBA" id="ARBA00029326"/>
    </source>
</evidence>
<evidence type="ECO:0000256" key="5">
    <source>
        <dbReference type="ARBA" id="ARBA00022679"/>
    </source>
</evidence>
<evidence type="ECO:0000256" key="10">
    <source>
        <dbReference type="ARBA" id="ARBA00023011"/>
    </source>
</evidence>
<dbReference type="SUPFAM" id="SSF54211">
    <property type="entry name" value="Ribosomal protein S5 domain 2-like"/>
    <property type="match status" value="1"/>
</dbReference>
<organism evidence="16 17">
    <name type="scientific">Tuber magnatum</name>
    <name type="common">white Piedmont truffle</name>
    <dbReference type="NCBI Taxonomy" id="42249"/>
    <lineage>
        <taxon>Eukaryota</taxon>
        <taxon>Fungi</taxon>
        <taxon>Dikarya</taxon>
        <taxon>Ascomycota</taxon>
        <taxon>Pezizomycotina</taxon>
        <taxon>Pezizomycetes</taxon>
        <taxon>Pezizales</taxon>
        <taxon>Tuberaceae</taxon>
        <taxon>Tuber</taxon>
    </lineage>
</organism>
<dbReference type="Gene3D" id="3.30.70.890">
    <property type="entry name" value="GHMP kinase, C-terminal domain"/>
    <property type="match status" value="1"/>
</dbReference>
<dbReference type="InterPro" id="IPR014721">
    <property type="entry name" value="Ribsml_uS5_D2-typ_fold_subgr"/>
</dbReference>
<dbReference type="InterPro" id="IPR036554">
    <property type="entry name" value="GHMP_kinase_C_sf"/>
</dbReference>
<dbReference type="Pfam" id="PF00288">
    <property type="entry name" value="GHMP_kinases_N"/>
    <property type="match status" value="1"/>
</dbReference>
<keyword evidence="17" id="KW-1185">Reference proteome</keyword>
<dbReference type="EMBL" id="PYWC01000005">
    <property type="protein sequence ID" value="PWW80019.1"/>
    <property type="molecule type" value="Genomic_DNA"/>
</dbReference>
<keyword evidence="4" id="KW-0444">Lipid biosynthesis</keyword>
<dbReference type="InterPro" id="IPR035102">
    <property type="entry name" value="Phosphomevalonate_kinase"/>
</dbReference>
<dbReference type="EC" id="2.7.4.2" evidence="3"/>
<dbReference type="GO" id="GO:0005524">
    <property type="term" value="F:ATP binding"/>
    <property type="evidence" value="ECO:0007669"/>
    <property type="project" value="UniProtKB-KW"/>
</dbReference>
<evidence type="ECO:0000256" key="8">
    <source>
        <dbReference type="ARBA" id="ARBA00022840"/>
    </source>
</evidence>
<evidence type="ECO:0000256" key="11">
    <source>
        <dbReference type="ARBA" id="ARBA00023098"/>
    </source>
</evidence>
<evidence type="ECO:0000259" key="15">
    <source>
        <dbReference type="Pfam" id="PF00288"/>
    </source>
</evidence>
<proteinExistence type="inferred from homology"/>